<sequence>MKQFLGVRLIQRGVSLKSIPLTRLRGLGLALTTILWFWAEAPLMALEEITEGERLDSRSNILASYNQQDFGSHIFFGKEASASDVLQAEAERLFKQGVRQYRASQYREALQFFQQALPIFRQVRDRVGEATTLNGIGLVYNTIEQPQQALGYFNQALIVVRQVGEQVWEADTLNNLGGVYQTIGQPQQALGYFNQALSIYKAVDNRSGEATTLNNIGGVYQTIEQPQQALNYYNKALPILRQVRDRSGEATTLNNIGVVYQAIGQPQQALNYYKQALPIRREVRNRTGEADTLNNMGVVYQAIGQPQQALDYFNQALPIYREVGNRAGEATSFNNMGEVYRVIGQPQQALGYYTQALPILREVENRRGEAATLNNLALIYQAIGQPQQALDYFNQALPIYREVGNRAGEATSFNNMGEVYRVIGQPQQALDYYTQALTIFRQVGARTREAASLNNTGAIYADLGQPQQALNYYNQALNISKQAGIRLGEAASLNNIGEVYQVIGQPQQALDYYTQALTISRQVGERGREATALNNIGFLYENQGNTTQAIDFYQRSIEGTESIQSEIQIEELKSSFASGQINTYDRLINLLWNQGDFETAFNYVERAKARAFLDQFANAQIDIRAGADSPLLERERDLQIQIAALRQQLLELRNKPQNQWDEETIEEVTTQIETLQKEYENLLTQLKLQSQETAELVSVDVASLAEIQNLLDDDTTLVEYFVTEERTLAFIITHNSFQTVPLEVGKEQLTKELKLFYDFSRLNNPHPAELKQLHQWLIAPLLPYLKTSQLSIVPHSILHYLPFAALTDGQTYLSDTFILSKLPSASTLRYLPEKRKPKTDTLLALGNPTISEPLGILHYAKQEAETVARLFNTDALTDKGATESAVRLQSQQAGILHLAAHGQYNPLAPLFSTLHLASDAQNDGRLEVHEIYGLDLTAATNLVVLSACQTNLGELSRGDEVVALNRAFLYAGTPTVMASLWNVDDKATGLLMERFYTYLKAGMGKAEALQQAQKDIRSQFPHPYYWAAFSITGDGE</sequence>
<dbReference type="SUPFAM" id="SSF48452">
    <property type="entry name" value="TPR-like"/>
    <property type="match status" value="4"/>
</dbReference>
<evidence type="ECO:0000313" key="5">
    <source>
        <dbReference type="Proteomes" id="UP000654482"/>
    </source>
</evidence>
<evidence type="ECO:0000256" key="1">
    <source>
        <dbReference type="PROSITE-ProRule" id="PRU00339"/>
    </source>
</evidence>
<dbReference type="AlphaFoldDB" id="A0A8J7E0W0"/>
<feature type="repeat" description="TPR" evidence="1">
    <location>
        <begin position="370"/>
        <end position="403"/>
    </location>
</feature>
<dbReference type="Pfam" id="PF13424">
    <property type="entry name" value="TPR_12"/>
    <property type="match status" value="6"/>
</dbReference>
<dbReference type="RefSeq" id="WP_194030339.1">
    <property type="nucleotide sequence ID" value="NZ_JADEWZ010000022.1"/>
</dbReference>
<dbReference type="Pfam" id="PF12770">
    <property type="entry name" value="CHAT"/>
    <property type="match status" value="1"/>
</dbReference>
<keyword evidence="2" id="KW-0175">Coiled coil</keyword>
<dbReference type="Gene3D" id="1.25.40.10">
    <property type="entry name" value="Tetratricopeptide repeat domain"/>
    <property type="match status" value="4"/>
</dbReference>
<keyword evidence="5" id="KW-1185">Reference proteome</keyword>
<accession>A0A8J7E0W0</accession>
<dbReference type="InterPro" id="IPR011990">
    <property type="entry name" value="TPR-like_helical_dom_sf"/>
</dbReference>
<evidence type="ECO:0000259" key="3">
    <source>
        <dbReference type="Pfam" id="PF12770"/>
    </source>
</evidence>
<protein>
    <submittedName>
        <fullName evidence="4">Tetratricopeptide repeat protein</fullName>
    </submittedName>
</protein>
<dbReference type="SMART" id="SM00028">
    <property type="entry name" value="TPR"/>
    <property type="match status" value="12"/>
</dbReference>
<keyword evidence="1" id="KW-0802">TPR repeat</keyword>
<feature type="repeat" description="TPR" evidence="1">
    <location>
        <begin position="490"/>
        <end position="523"/>
    </location>
</feature>
<feature type="repeat" description="TPR" evidence="1">
    <location>
        <begin position="450"/>
        <end position="483"/>
    </location>
</feature>
<feature type="repeat" description="TPR" evidence="1">
    <location>
        <begin position="330"/>
        <end position="363"/>
    </location>
</feature>
<dbReference type="PANTHER" id="PTHR10098">
    <property type="entry name" value="RAPSYN-RELATED"/>
    <property type="match status" value="1"/>
</dbReference>
<feature type="repeat" description="TPR" evidence="1">
    <location>
        <begin position="410"/>
        <end position="443"/>
    </location>
</feature>
<feature type="repeat" description="TPR" evidence="1">
    <location>
        <begin position="210"/>
        <end position="243"/>
    </location>
</feature>
<dbReference type="InterPro" id="IPR024983">
    <property type="entry name" value="CHAT_dom"/>
</dbReference>
<proteinExistence type="predicted"/>
<dbReference type="PROSITE" id="PS50005">
    <property type="entry name" value="TPR"/>
    <property type="match status" value="10"/>
</dbReference>
<feature type="repeat" description="TPR" evidence="1">
    <location>
        <begin position="290"/>
        <end position="323"/>
    </location>
</feature>
<dbReference type="EMBL" id="JADEWZ010000022">
    <property type="protein sequence ID" value="MBE9117251.1"/>
    <property type="molecule type" value="Genomic_DNA"/>
</dbReference>
<reference evidence="4" key="1">
    <citation type="submission" date="2020-10" db="EMBL/GenBank/DDBJ databases">
        <authorList>
            <person name="Castelo-Branco R."/>
            <person name="Eusebio N."/>
            <person name="Adriana R."/>
            <person name="Vieira A."/>
            <person name="Brugerolle De Fraissinette N."/>
            <person name="Rezende De Castro R."/>
            <person name="Schneider M.P."/>
            <person name="Vasconcelos V."/>
            <person name="Leao P.N."/>
        </authorList>
    </citation>
    <scope>NUCLEOTIDE SEQUENCE</scope>
    <source>
        <strain evidence="4">LEGE 07157</strain>
    </source>
</reference>
<dbReference type="PANTHER" id="PTHR10098:SF108">
    <property type="entry name" value="TETRATRICOPEPTIDE REPEAT PROTEIN 28"/>
    <property type="match status" value="1"/>
</dbReference>
<feature type="repeat" description="TPR" evidence="1">
    <location>
        <begin position="250"/>
        <end position="283"/>
    </location>
</feature>
<feature type="repeat" description="TPR" evidence="1">
    <location>
        <begin position="530"/>
        <end position="563"/>
    </location>
</feature>
<feature type="domain" description="CHAT" evidence="3">
    <location>
        <begin position="769"/>
        <end position="1034"/>
    </location>
</feature>
<feature type="coiled-coil region" evidence="2">
    <location>
        <begin position="635"/>
        <end position="692"/>
    </location>
</feature>
<dbReference type="Proteomes" id="UP000654482">
    <property type="component" value="Unassembled WGS sequence"/>
</dbReference>
<gene>
    <name evidence="4" type="ORF">IQ249_15225</name>
</gene>
<evidence type="ECO:0000256" key="2">
    <source>
        <dbReference type="SAM" id="Coils"/>
    </source>
</evidence>
<organism evidence="4 5">
    <name type="scientific">Lusitaniella coriacea LEGE 07157</name>
    <dbReference type="NCBI Taxonomy" id="945747"/>
    <lineage>
        <taxon>Bacteria</taxon>
        <taxon>Bacillati</taxon>
        <taxon>Cyanobacteriota</taxon>
        <taxon>Cyanophyceae</taxon>
        <taxon>Spirulinales</taxon>
        <taxon>Lusitaniellaceae</taxon>
        <taxon>Lusitaniella</taxon>
    </lineage>
</organism>
<name>A0A8J7E0W0_9CYAN</name>
<comment type="caution">
    <text evidence="4">The sequence shown here is derived from an EMBL/GenBank/DDBJ whole genome shotgun (WGS) entry which is preliminary data.</text>
</comment>
<evidence type="ECO:0000313" key="4">
    <source>
        <dbReference type="EMBL" id="MBE9117251.1"/>
    </source>
</evidence>
<feature type="repeat" description="TPR" evidence="1">
    <location>
        <begin position="170"/>
        <end position="203"/>
    </location>
</feature>
<dbReference type="InterPro" id="IPR019734">
    <property type="entry name" value="TPR_rpt"/>
</dbReference>